<keyword evidence="2" id="KW-1185">Reference proteome</keyword>
<dbReference type="Gene3D" id="3.40.960.10">
    <property type="entry name" value="VSR Endonuclease"/>
    <property type="match status" value="1"/>
</dbReference>
<comment type="caution">
    <text evidence="1">The sequence shown here is derived from an EMBL/GenBank/DDBJ whole genome shotgun (WGS) entry which is preliminary data.</text>
</comment>
<dbReference type="SUPFAM" id="SSF52980">
    <property type="entry name" value="Restriction endonuclease-like"/>
    <property type="match status" value="1"/>
</dbReference>
<reference evidence="1 2" key="1">
    <citation type="submission" date="2023-07" db="EMBL/GenBank/DDBJ databases">
        <authorList>
            <person name="Peeters C."/>
        </authorList>
    </citation>
    <scope>NUCLEOTIDE SEQUENCE [LARGE SCALE GENOMIC DNA]</scope>
    <source>
        <strain evidence="1 2">R-16034</strain>
    </source>
</reference>
<gene>
    <name evidence="1" type="ORF">R16034_00837</name>
</gene>
<dbReference type="EMBL" id="CATWHI010000001">
    <property type="protein sequence ID" value="CAJ0737756.1"/>
    <property type="molecule type" value="Genomic_DNA"/>
</dbReference>
<accession>A0AB72WXY2</accession>
<dbReference type="InterPro" id="IPR011335">
    <property type="entry name" value="Restrct_endonuc-II-like"/>
</dbReference>
<evidence type="ECO:0000313" key="2">
    <source>
        <dbReference type="Proteomes" id="UP001189225"/>
    </source>
</evidence>
<name>A0AB72WXY2_9RALS</name>
<organism evidence="1 2">
    <name type="scientific">Ralstonia edaphi</name>
    <dbReference type="NCBI Taxonomy" id="3058599"/>
    <lineage>
        <taxon>Bacteria</taxon>
        <taxon>Pseudomonadati</taxon>
        <taxon>Pseudomonadota</taxon>
        <taxon>Betaproteobacteria</taxon>
        <taxon>Burkholderiales</taxon>
        <taxon>Burkholderiaceae</taxon>
        <taxon>Ralstonia</taxon>
    </lineage>
</organism>
<sequence>MSIGEETFALHLRAAGIDGFEREYRFAPPRRWRMDFADPARMVAVEIEGGTWSAGRHTRGAGFAADCEKYSAAAVLGWRVLRFTTDQVKSGMALRMLQQAIGRAA</sequence>
<proteinExistence type="predicted"/>
<evidence type="ECO:0008006" key="3">
    <source>
        <dbReference type="Google" id="ProtNLM"/>
    </source>
</evidence>
<dbReference type="Proteomes" id="UP001189225">
    <property type="component" value="Unassembled WGS sequence"/>
</dbReference>
<dbReference type="AlphaFoldDB" id="A0AB72WXY2"/>
<evidence type="ECO:0000313" key="1">
    <source>
        <dbReference type="EMBL" id="CAJ0737756.1"/>
    </source>
</evidence>
<dbReference type="RefSeq" id="WP_316898754.1">
    <property type="nucleotide sequence ID" value="NZ_CATWHI010000001.1"/>
</dbReference>
<protein>
    <recommendedName>
        <fullName evidence="3">DUF559 domain-containing protein</fullName>
    </recommendedName>
</protein>